<dbReference type="EMBL" id="MZZM01000006">
    <property type="protein sequence ID" value="ORJ63841.1"/>
    <property type="molecule type" value="Genomic_DNA"/>
</dbReference>
<evidence type="ECO:0000313" key="1">
    <source>
        <dbReference type="EMBL" id="ORJ63841.1"/>
    </source>
</evidence>
<gene>
    <name evidence="1" type="ORF">B5M45_04700</name>
</gene>
<dbReference type="AlphaFoldDB" id="A0A1X0YF49"/>
<dbReference type="RefSeq" id="WP_084948550.1">
    <property type="nucleotide sequence ID" value="NZ_MZZM01000006.1"/>
</dbReference>
<dbReference type="Proteomes" id="UP000193040">
    <property type="component" value="Unassembled WGS sequence"/>
</dbReference>
<accession>A0A1X0YF49</accession>
<comment type="caution">
    <text evidence="1">The sequence shown here is derived from an EMBL/GenBank/DDBJ whole genome shotgun (WGS) entry which is preliminary data.</text>
</comment>
<name>A0A1X0YF49_MYCSI</name>
<organism evidence="1 2">
    <name type="scientific">Mycobacterium simiae</name>
    <name type="common">Mycobacterium habana</name>
    <dbReference type="NCBI Taxonomy" id="1784"/>
    <lineage>
        <taxon>Bacteria</taxon>
        <taxon>Bacillati</taxon>
        <taxon>Actinomycetota</taxon>
        <taxon>Actinomycetes</taxon>
        <taxon>Mycobacteriales</taxon>
        <taxon>Mycobacteriaceae</taxon>
        <taxon>Mycobacterium</taxon>
        <taxon>Mycobacterium simiae complex</taxon>
    </lineage>
</organism>
<proteinExistence type="predicted"/>
<evidence type="ECO:0000313" key="2">
    <source>
        <dbReference type="Proteomes" id="UP000193040"/>
    </source>
</evidence>
<protein>
    <submittedName>
        <fullName evidence="1">Uncharacterized protein</fullName>
    </submittedName>
</protein>
<keyword evidence="2" id="KW-1185">Reference proteome</keyword>
<reference evidence="1 2" key="1">
    <citation type="submission" date="2017-03" db="EMBL/GenBank/DDBJ databases">
        <title>Genomic insights into Mycobacterium simiae human colonization.</title>
        <authorList>
            <person name="Steffani J.L."/>
            <person name="Brunck M.E."/>
            <person name="Cruz E."/>
            <person name="Montiel R."/>
            <person name="Barona F."/>
        </authorList>
    </citation>
    <scope>NUCLEOTIDE SEQUENCE [LARGE SCALE GENOMIC DNA]</scope>
    <source>
        <strain evidence="1 2">MsiGto</strain>
    </source>
</reference>
<sequence>MSGDPLRLEDLAYELRLLLGADALVACIEADARFGNLVNYFKDSAYLHARNLLNALTEHADTEVGPIPGSIRSAVYRNRIKKPLERYVMHLESARDQIGVSNIFSDGRELNQHVPDLATEVRRCWSEWIAATGDQRLQEILDSSEESARDDVSQLKGLMS</sequence>